<organism evidence="1 2">
    <name type="scientific">Pontivivens marinum</name>
    <dbReference type="NCBI Taxonomy" id="1690039"/>
    <lineage>
        <taxon>Bacteria</taxon>
        <taxon>Pseudomonadati</taxon>
        <taxon>Pseudomonadota</taxon>
        <taxon>Alphaproteobacteria</taxon>
        <taxon>Rhodobacterales</taxon>
        <taxon>Paracoccaceae</taxon>
        <taxon>Pontivivens</taxon>
    </lineage>
</organism>
<gene>
    <name evidence="1" type="ORF">SAMN06273572_10971</name>
</gene>
<dbReference type="Gene3D" id="2.60.120.10">
    <property type="entry name" value="Jelly Rolls"/>
    <property type="match status" value="1"/>
</dbReference>
<dbReference type="InterPro" id="IPR014710">
    <property type="entry name" value="RmlC-like_jellyroll"/>
</dbReference>
<sequence length="223" mass="24587">MTETPATLSACPNWTYLLREFAEMYRLGSAGGSQKIRGHQHRVRQAISRAVTANAEIIARPPEDKPVTMHLRRALDQGRHDRMESVVRAIDAVLPQLSWLYGYDKMPRGLDQKYAYAEIAGPQGPVQTQEVILGLVLFAPKTTYPSHAHEGLTESYYTLSGAVSENDDGVFAPGSMIFNPPGRAHRITTGDHEPTLLAYAWEGSGPALLGQKMTFARVKKGRA</sequence>
<keyword evidence="1" id="KW-0489">Methyltransferase</keyword>
<evidence type="ECO:0000313" key="1">
    <source>
        <dbReference type="EMBL" id="SOH95312.1"/>
    </source>
</evidence>
<evidence type="ECO:0000313" key="2">
    <source>
        <dbReference type="Proteomes" id="UP000220034"/>
    </source>
</evidence>
<dbReference type="GO" id="GO:0047869">
    <property type="term" value="F:dimethylpropiothetin dethiomethylase activity"/>
    <property type="evidence" value="ECO:0007669"/>
    <property type="project" value="InterPro"/>
</dbReference>
<dbReference type="GO" id="GO:0008168">
    <property type="term" value="F:methyltransferase activity"/>
    <property type="evidence" value="ECO:0007669"/>
    <property type="project" value="UniProtKB-KW"/>
</dbReference>
<protein>
    <submittedName>
        <fullName evidence="1">Dimethylpropiothetin dethiomethylase</fullName>
    </submittedName>
</protein>
<dbReference type="InterPro" id="IPR031723">
    <property type="entry name" value="DMSP_lyase"/>
</dbReference>
<dbReference type="Proteomes" id="UP000220034">
    <property type="component" value="Unassembled WGS sequence"/>
</dbReference>
<dbReference type="GO" id="GO:0032259">
    <property type="term" value="P:methylation"/>
    <property type="evidence" value="ECO:0007669"/>
    <property type="project" value="UniProtKB-KW"/>
</dbReference>
<dbReference type="Pfam" id="PF16867">
    <property type="entry name" value="DMSP_lyase"/>
    <property type="match status" value="1"/>
</dbReference>
<dbReference type="SUPFAM" id="SSF51182">
    <property type="entry name" value="RmlC-like cupins"/>
    <property type="match status" value="1"/>
</dbReference>
<dbReference type="RefSeq" id="WP_245851688.1">
    <property type="nucleotide sequence ID" value="NZ_OCTN01000009.1"/>
</dbReference>
<keyword evidence="1" id="KW-0808">Transferase</keyword>
<proteinExistence type="predicted"/>
<accession>A0A2C9CVL4</accession>
<name>A0A2C9CVL4_9RHOB</name>
<dbReference type="EMBL" id="OCTN01000009">
    <property type="protein sequence ID" value="SOH95312.1"/>
    <property type="molecule type" value="Genomic_DNA"/>
</dbReference>
<keyword evidence="2" id="KW-1185">Reference proteome</keyword>
<dbReference type="AlphaFoldDB" id="A0A2C9CVL4"/>
<reference evidence="2" key="1">
    <citation type="submission" date="2017-09" db="EMBL/GenBank/DDBJ databases">
        <authorList>
            <person name="Varghese N."/>
            <person name="Submissions S."/>
        </authorList>
    </citation>
    <scope>NUCLEOTIDE SEQUENCE [LARGE SCALE GENOMIC DNA]</scope>
    <source>
        <strain evidence="2">C7</strain>
    </source>
</reference>
<dbReference type="InterPro" id="IPR011051">
    <property type="entry name" value="RmlC_Cupin_sf"/>
</dbReference>